<keyword evidence="8" id="KW-0653">Protein transport</keyword>
<evidence type="ECO:0000256" key="9">
    <source>
        <dbReference type="ARBA" id="ARBA00023036"/>
    </source>
</evidence>
<gene>
    <name evidence="18 19 20 21 22 23" type="primary">LOC107267097</name>
</gene>
<keyword evidence="9" id="KW-0729">SH3-binding</keyword>
<dbReference type="GeneID" id="107267097"/>
<evidence type="ECO:0000313" key="21">
    <source>
        <dbReference type="RefSeq" id="XP_024940066.1"/>
    </source>
</evidence>
<keyword evidence="10" id="KW-0472">Membrane</keyword>
<dbReference type="PROSITE" id="PS51498">
    <property type="entry name" value="MABP"/>
    <property type="match status" value="1"/>
</dbReference>
<evidence type="ECO:0000313" key="17">
    <source>
        <dbReference type="Proteomes" id="UP000694920"/>
    </source>
</evidence>
<comment type="similarity">
    <text evidence="3">Belongs to the MVB12 family.</text>
</comment>
<dbReference type="PANTHER" id="PTHR31612">
    <property type="entry name" value="MULTIVESICULAR BODY SUBUNIT 12A"/>
    <property type="match status" value="1"/>
</dbReference>
<dbReference type="KEGG" id="ccin:107267097"/>
<keyword evidence="7" id="KW-0967">Endosome</keyword>
<evidence type="ECO:0000256" key="5">
    <source>
        <dbReference type="ARBA" id="ARBA00022448"/>
    </source>
</evidence>
<dbReference type="InterPro" id="IPR040335">
    <property type="entry name" value="MVB12A"/>
</dbReference>
<dbReference type="GO" id="GO:0019075">
    <property type="term" value="P:virus maturation"/>
    <property type="evidence" value="ECO:0007669"/>
    <property type="project" value="TreeGrafter"/>
</dbReference>
<dbReference type="RefSeq" id="XP_015593835.1">
    <property type="nucleotide sequence ID" value="XM_015738349.2"/>
</dbReference>
<proteinExistence type="inferred from homology"/>
<keyword evidence="6" id="KW-0963">Cytoplasm</keyword>
<dbReference type="RefSeq" id="XP_024940068.1">
    <property type="nucleotide sequence ID" value="XM_025084300.1"/>
</dbReference>
<evidence type="ECO:0000256" key="7">
    <source>
        <dbReference type="ARBA" id="ARBA00022753"/>
    </source>
</evidence>
<dbReference type="GO" id="GO:0000813">
    <property type="term" value="C:ESCRT I complex"/>
    <property type="evidence" value="ECO:0007669"/>
    <property type="project" value="InterPro"/>
</dbReference>
<comment type="subcellular location">
    <subcellularLocation>
        <location evidence="1">Cytoplasm</location>
    </subcellularLocation>
    <subcellularLocation>
        <location evidence="2">Late endosome membrane</location>
        <topology evidence="2">Peripheral membrane protein</topology>
    </subcellularLocation>
</comment>
<dbReference type="Proteomes" id="UP000694920">
    <property type="component" value="Unplaced"/>
</dbReference>
<sequence>MSQKSNNKMLNQLSSLLPDDRPVTAITIVEDIEKCPSNFTAVSRTYDQDSDADLWRDSGLFIKKKGRYICISKTEGVPHCVIEDIRIISERENPPEGFCLIARTVDSAQKAWRKRQLCYKVTNRDSCAKAITDIIVCSRIKKAPAGFMYAGEINGVIICYKTGTVSNGNSSLQSYANINSFQNISPNSSNGTPSRIPPERPPKPKFAPKPPNGIYPQISQVNVGKIDIKESNDQDYEVLSPNARIKPTRPAPRPPVSMLPGSLPIYGTLPGSSDLDGVPFILNNILSLHVDSTTNKLPVIKTRSQKELDQDYFYDFRAERET</sequence>
<dbReference type="RefSeq" id="XP_024940064.1">
    <property type="nucleotide sequence ID" value="XM_025084296.1"/>
</dbReference>
<protein>
    <recommendedName>
        <fullName evidence="4">Multivesicular body subunit 12A</fullName>
    </recommendedName>
    <alternativeName>
        <fullName evidence="12">ESCRT-I complex subunit MVB12A</fullName>
    </alternativeName>
    <alternativeName>
        <fullName evidence="11">Protein FAM125A</fullName>
    </alternativeName>
</protein>
<dbReference type="GO" id="GO:0015031">
    <property type="term" value="P:protein transport"/>
    <property type="evidence" value="ECO:0007669"/>
    <property type="project" value="UniProtKB-KW"/>
</dbReference>
<evidence type="ECO:0000256" key="13">
    <source>
        <dbReference type="ARBA" id="ARBA00053101"/>
    </source>
</evidence>
<feature type="compositionally biased region" description="Polar residues" evidence="14">
    <location>
        <begin position="183"/>
        <end position="193"/>
    </location>
</feature>
<organism evidence="17 19">
    <name type="scientific">Cephus cinctus</name>
    <name type="common">Wheat stem sawfly</name>
    <dbReference type="NCBI Taxonomy" id="211228"/>
    <lineage>
        <taxon>Eukaryota</taxon>
        <taxon>Metazoa</taxon>
        <taxon>Ecdysozoa</taxon>
        <taxon>Arthropoda</taxon>
        <taxon>Hexapoda</taxon>
        <taxon>Insecta</taxon>
        <taxon>Pterygota</taxon>
        <taxon>Neoptera</taxon>
        <taxon>Endopterygota</taxon>
        <taxon>Hymenoptera</taxon>
        <taxon>Cephoidea</taxon>
        <taxon>Cephidae</taxon>
        <taxon>Cephus</taxon>
    </lineage>
</organism>
<dbReference type="GO" id="GO:0031902">
    <property type="term" value="C:late endosome membrane"/>
    <property type="evidence" value="ECO:0007669"/>
    <property type="project" value="UniProtKB-SubCell"/>
</dbReference>
<evidence type="ECO:0000256" key="2">
    <source>
        <dbReference type="ARBA" id="ARBA00004633"/>
    </source>
</evidence>
<evidence type="ECO:0000313" key="23">
    <source>
        <dbReference type="RefSeq" id="XP_024940068.1"/>
    </source>
</evidence>
<feature type="domain" description="MABP" evidence="16">
    <location>
        <begin position="20"/>
        <end position="164"/>
    </location>
</feature>
<evidence type="ECO:0000256" key="12">
    <source>
        <dbReference type="ARBA" id="ARBA00033024"/>
    </source>
</evidence>
<evidence type="ECO:0000256" key="10">
    <source>
        <dbReference type="ARBA" id="ARBA00023136"/>
    </source>
</evidence>
<dbReference type="RefSeq" id="XP_024940065.1">
    <property type="nucleotide sequence ID" value="XM_025084297.1"/>
</dbReference>
<dbReference type="FunFam" id="2.100.10.50:FF:000002">
    <property type="entry name" value="Multivesicular body subunit 12B"/>
    <property type="match status" value="1"/>
</dbReference>
<dbReference type="InterPro" id="IPR018798">
    <property type="entry name" value="MVB12A/B"/>
</dbReference>
<name>A0AAJ7RG92_CEPCN</name>
<dbReference type="PROSITE" id="PS51497">
    <property type="entry name" value="UMA"/>
    <property type="match status" value="1"/>
</dbReference>
<dbReference type="Pfam" id="PF10240">
    <property type="entry name" value="DUF2464"/>
    <property type="match status" value="1"/>
</dbReference>
<dbReference type="RefSeq" id="XP_024940067.1">
    <property type="nucleotide sequence ID" value="XM_025084299.1"/>
</dbReference>
<dbReference type="CTD" id="32791"/>
<evidence type="ECO:0000256" key="6">
    <source>
        <dbReference type="ARBA" id="ARBA00022490"/>
    </source>
</evidence>
<accession>A0AAJ7RG92</accession>
<evidence type="ECO:0000256" key="3">
    <source>
        <dbReference type="ARBA" id="ARBA00010432"/>
    </source>
</evidence>
<evidence type="ECO:0000256" key="1">
    <source>
        <dbReference type="ARBA" id="ARBA00004496"/>
    </source>
</evidence>
<evidence type="ECO:0000256" key="8">
    <source>
        <dbReference type="ARBA" id="ARBA00022927"/>
    </source>
</evidence>
<dbReference type="RefSeq" id="XP_024940066.1">
    <property type="nucleotide sequence ID" value="XM_025084298.1"/>
</dbReference>
<evidence type="ECO:0000313" key="22">
    <source>
        <dbReference type="RefSeq" id="XP_024940067.1"/>
    </source>
</evidence>
<dbReference type="AlphaFoldDB" id="A0AAJ7RG92"/>
<dbReference type="GO" id="GO:0032510">
    <property type="term" value="P:endosome to lysosome transport via multivesicular body sorting pathway"/>
    <property type="evidence" value="ECO:0007669"/>
    <property type="project" value="TreeGrafter"/>
</dbReference>
<feature type="compositionally biased region" description="Pro residues" evidence="14">
    <location>
        <begin position="204"/>
        <end position="213"/>
    </location>
</feature>
<evidence type="ECO:0000256" key="11">
    <source>
        <dbReference type="ARBA" id="ARBA00033002"/>
    </source>
</evidence>
<evidence type="ECO:0000313" key="20">
    <source>
        <dbReference type="RefSeq" id="XP_024940065.1"/>
    </source>
</evidence>
<dbReference type="GO" id="GO:0017124">
    <property type="term" value="F:SH3 domain binding"/>
    <property type="evidence" value="ECO:0007669"/>
    <property type="project" value="UniProtKB-KW"/>
</dbReference>
<comment type="function">
    <text evidence="13">Component of the ESCRT-I complex, a regulator of vesicular trafficking process. Required for the sorting of endocytic ubiquitinated cargos into multivesicular bodies.</text>
</comment>
<evidence type="ECO:0000259" key="15">
    <source>
        <dbReference type="PROSITE" id="PS51497"/>
    </source>
</evidence>
<dbReference type="Gene3D" id="2.100.10.50">
    <property type="match status" value="1"/>
</dbReference>
<dbReference type="PANTHER" id="PTHR31612:SF2">
    <property type="entry name" value="MULTIVESICULAR BODY SUBUNIT 12A"/>
    <property type="match status" value="1"/>
</dbReference>
<evidence type="ECO:0000259" key="16">
    <source>
        <dbReference type="PROSITE" id="PS51498"/>
    </source>
</evidence>
<dbReference type="InterPro" id="IPR023341">
    <property type="entry name" value="MABP"/>
</dbReference>
<keyword evidence="17" id="KW-1185">Reference proteome</keyword>
<feature type="region of interest" description="Disordered" evidence="14">
    <location>
        <begin position="183"/>
        <end position="214"/>
    </location>
</feature>
<keyword evidence="5" id="KW-0813">Transport</keyword>
<dbReference type="GO" id="GO:0005829">
    <property type="term" value="C:cytosol"/>
    <property type="evidence" value="ECO:0007669"/>
    <property type="project" value="TreeGrafter"/>
</dbReference>
<evidence type="ECO:0000256" key="14">
    <source>
        <dbReference type="SAM" id="MobiDB-lite"/>
    </source>
</evidence>
<dbReference type="GO" id="GO:0046755">
    <property type="term" value="P:viral budding"/>
    <property type="evidence" value="ECO:0007669"/>
    <property type="project" value="TreeGrafter"/>
</dbReference>
<evidence type="ECO:0000313" key="19">
    <source>
        <dbReference type="RefSeq" id="XP_024940064.1"/>
    </source>
</evidence>
<dbReference type="GO" id="GO:0042058">
    <property type="term" value="P:regulation of epidermal growth factor receptor signaling pathway"/>
    <property type="evidence" value="ECO:0007669"/>
    <property type="project" value="TreeGrafter"/>
</dbReference>
<dbReference type="InterPro" id="IPR023340">
    <property type="entry name" value="UMA"/>
</dbReference>
<feature type="domain" description="UMA" evidence="15">
    <location>
        <begin position="275"/>
        <end position="322"/>
    </location>
</feature>
<evidence type="ECO:0000256" key="4">
    <source>
        <dbReference type="ARBA" id="ARBA00017653"/>
    </source>
</evidence>
<dbReference type="GO" id="GO:0032801">
    <property type="term" value="P:receptor catabolic process"/>
    <property type="evidence" value="ECO:0007669"/>
    <property type="project" value="TreeGrafter"/>
</dbReference>
<reference evidence="18 19" key="1">
    <citation type="submission" date="2025-04" db="UniProtKB">
        <authorList>
            <consortium name="RefSeq"/>
        </authorList>
    </citation>
    <scope>IDENTIFICATION</scope>
</reference>
<evidence type="ECO:0000313" key="18">
    <source>
        <dbReference type="RefSeq" id="XP_015593835.1"/>
    </source>
</evidence>